<dbReference type="InterPro" id="IPR018097">
    <property type="entry name" value="EGF_Ca-bd_CS"/>
</dbReference>
<evidence type="ECO:0000256" key="6">
    <source>
        <dbReference type="ARBA" id="ARBA00022737"/>
    </source>
</evidence>
<feature type="domain" description="EGF-like" evidence="16">
    <location>
        <begin position="590"/>
        <end position="627"/>
    </location>
</feature>
<feature type="domain" description="EGF-like" evidence="16">
    <location>
        <begin position="310"/>
        <end position="350"/>
    </location>
</feature>
<dbReference type="InterPro" id="IPR001881">
    <property type="entry name" value="EGF-like_Ca-bd_dom"/>
</dbReference>
<dbReference type="PROSITE" id="PS01187">
    <property type="entry name" value="EGF_CA"/>
    <property type="match status" value="6"/>
</dbReference>
<keyword evidence="3" id="KW-0254">Endocytosis</keyword>
<feature type="domain" description="EGF-like" evidence="16">
    <location>
        <begin position="227"/>
        <end position="266"/>
    </location>
</feature>
<dbReference type="Pfam" id="PF14670">
    <property type="entry name" value="FXa_inhibition"/>
    <property type="match status" value="1"/>
</dbReference>
<dbReference type="GO" id="GO:0006897">
    <property type="term" value="P:endocytosis"/>
    <property type="evidence" value="ECO:0007669"/>
    <property type="project" value="UniProtKB-KW"/>
</dbReference>
<evidence type="ECO:0000256" key="14">
    <source>
        <dbReference type="SAM" id="Phobius"/>
    </source>
</evidence>
<feature type="domain" description="EGF-like" evidence="16">
    <location>
        <begin position="883"/>
        <end position="924"/>
    </location>
</feature>
<accession>A0A9D4KHB7</accession>
<evidence type="ECO:0000256" key="15">
    <source>
        <dbReference type="SAM" id="SignalP"/>
    </source>
</evidence>
<feature type="transmembrane region" description="Helical" evidence="14">
    <location>
        <begin position="1122"/>
        <end position="1150"/>
    </location>
</feature>
<dbReference type="InterPro" id="IPR000152">
    <property type="entry name" value="EGF-type_Asp/Asn_hydroxyl_site"/>
</dbReference>
<evidence type="ECO:0000256" key="10">
    <source>
        <dbReference type="ARBA" id="ARBA00023170"/>
    </source>
</evidence>
<keyword evidence="5 15" id="KW-0732">Signal</keyword>
<organism evidence="17 18">
    <name type="scientific">Dreissena polymorpha</name>
    <name type="common">Zebra mussel</name>
    <name type="synonym">Mytilus polymorpha</name>
    <dbReference type="NCBI Taxonomy" id="45954"/>
    <lineage>
        <taxon>Eukaryota</taxon>
        <taxon>Metazoa</taxon>
        <taxon>Spiralia</taxon>
        <taxon>Lophotrochozoa</taxon>
        <taxon>Mollusca</taxon>
        <taxon>Bivalvia</taxon>
        <taxon>Autobranchia</taxon>
        <taxon>Heteroconchia</taxon>
        <taxon>Euheterodonta</taxon>
        <taxon>Imparidentia</taxon>
        <taxon>Neoheterodontei</taxon>
        <taxon>Myida</taxon>
        <taxon>Dreissenoidea</taxon>
        <taxon>Dreissenidae</taxon>
        <taxon>Dreissena</taxon>
    </lineage>
</organism>
<dbReference type="Gene3D" id="2.10.25.10">
    <property type="entry name" value="Laminin"/>
    <property type="match status" value="16"/>
</dbReference>
<feature type="domain" description="EGF-like" evidence="16">
    <location>
        <begin position="796"/>
        <end position="837"/>
    </location>
</feature>
<dbReference type="InterPro" id="IPR049883">
    <property type="entry name" value="NOTCH1_EGF-like"/>
</dbReference>
<gene>
    <name evidence="17" type="ORF">DPMN_112703</name>
</gene>
<evidence type="ECO:0000256" key="11">
    <source>
        <dbReference type="ARBA" id="ARBA00023180"/>
    </source>
</evidence>
<dbReference type="FunFam" id="2.10.25.10:FF:000119">
    <property type="entry name" value="vitamin K-dependent protein S"/>
    <property type="match status" value="1"/>
</dbReference>
<feature type="domain" description="EGF-like" evidence="16">
    <location>
        <begin position="101"/>
        <end position="137"/>
    </location>
</feature>
<dbReference type="PANTHER" id="PTHR24034:SF209">
    <property type="entry name" value="EGF-LIKE DOMAIN-CONTAINING PROTEIN"/>
    <property type="match status" value="1"/>
</dbReference>
<evidence type="ECO:0000259" key="16">
    <source>
        <dbReference type="PROSITE" id="PS50026"/>
    </source>
</evidence>
<feature type="domain" description="EGF-like" evidence="16">
    <location>
        <begin position="549"/>
        <end position="589"/>
    </location>
</feature>
<comment type="subcellular location">
    <subcellularLocation>
        <location evidence="1">Membrane</location>
        <topology evidence="1">Single-pass type I membrane protein</topology>
    </subcellularLocation>
</comment>
<feature type="chain" id="PRO_5039458543" description="EGF-like domain-containing protein" evidence="15">
    <location>
        <begin position="19"/>
        <end position="1267"/>
    </location>
</feature>
<dbReference type="CDD" id="cd00054">
    <property type="entry name" value="EGF_CA"/>
    <property type="match status" value="4"/>
</dbReference>
<comment type="caution">
    <text evidence="17">The sequence shown here is derived from an EMBL/GenBank/DDBJ whole genome shotgun (WGS) entry which is preliminary data.</text>
</comment>
<evidence type="ECO:0000256" key="7">
    <source>
        <dbReference type="ARBA" id="ARBA00022989"/>
    </source>
</evidence>
<evidence type="ECO:0000256" key="13">
    <source>
        <dbReference type="SAM" id="MobiDB-lite"/>
    </source>
</evidence>
<feature type="domain" description="EGF-like" evidence="16">
    <location>
        <begin position="464"/>
        <end position="505"/>
    </location>
</feature>
<reference evidence="17" key="2">
    <citation type="submission" date="2020-11" db="EMBL/GenBank/DDBJ databases">
        <authorList>
            <person name="McCartney M.A."/>
            <person name="Auch B."/>
            <person name="Kono T."/>
            <person name="Mallez S."/>
            <person name="Becker A."/>
            <person name="Gohl D.M."/>
            <person name="Silverstein K.A.T."/>
            <person name="Koren S."/>
            <person name="Bechman K.B."/>
            <person name="Herman A."/>
            <person name="Abrahante J.E."/>
            <person name="Garbe J."/>
        </authorList>
    </citation>
    <scope>NUCLEOTIDE SEQUENCE</scope>
    <source>
        <strain evidence="17">Duluth1</strain>
        <tissue evidence="17">Whole animal</tissue>
    </source>
</reference>
<evidence type="ECO:0000256" key="9">
    <source>
        <dbReference type="ARBA" id="ARBA00023157"/>
    </source>
</evidence>
<evidence type="ECO:0000313" key="17">
    <source>
        <dbReference type="EMBL" id="KAH3839277.1"/>
    </source>
</evidence>
<evidence type="ECO:0000256" key="8">
    <source>
        <dbReference type="ARBA" id="ARBA00023136"/>
    </source>
</evidence>
<keyword evidence="11" id="KW-0325">Glycoprotein</keyword>
<feature type="compositionally biased region" description="Basic and acidic residues" evidence="13">
    <location>
        <begin position="1248"/>
        <end position="1261"/>
    </location>
</feature>
<keyword evidence="9 12" id="KW-1015">Disulfide bond</keyword>
<dbReference type="PROSITE" id="PS01186">
    <property type="entry name" value="EGF_2"/>
    <property type="match status" value="9"/>
</dbReference>
<reference evidence="17" key="1">
    <citation type="journal article" date="2019" name="bioRxiv">
        <title>The Genome of the Zebra Mussel, Dreissena polymorpha: A Resource for Invasive Species Research.</title>
        <authorList>
            <person name="McCartney M.A."/>
            <person name="Auch B."/>
            <person name="Kono T."/>
            <person name="Mallez S."/>
            <person name="Zhang Y."/>
            <person name="Obille A."/>
            <person name="Becker A."/>
            <person name="Abrahante J.E."/>
            <person name="Garbe J."/>
            <person name="Badalamenti J.P."/>
            <person name="Herman A."/>
            <person name="Mangelson H."/>
            <person name="Liachko I."/>
            <person name="Sullivan S."/>
            <person name="Sone E.D."/>
            <person name="Koren S."/>
            <person name="Silverstein K.A.T."/>
            <person name="Beckman K.B."/>
            <person name="Gohl D.M."/>
        </authorList>
    </citation>
    <scope>NUCLEOTIDE SEQUENCE</scope>
    <source>
        <strain evidence="17">Duluth1</strain>
        <tissue evidence="17">Whole animal</tissue>
    </source>
</reference>
<dbReference type="Proteomes" id="UP000828390">
    <property type="component" value="Unassembled WGS sequence"/>
</dbReference>
<evidence type="ECO:0000256" key="3">
    <source>
        <dbReference type="ARBA" id="ARBA00022583"/>
    </source>
</evidence>
<dbReference type="SUPFAM" id="SSF57184">
    <property type="entry name" value="Growth factor receptor domain"/>
    <property type="match status" value="3"/>
</dbReference>
<dbReference type="Pfam" id="PF12662">
    <property type="entry name" value="cEGF"/>
    <property type="match status" value="1"/>
</dbReference>
<dbReference type="PROSITE" id="PS50026">
    <property type="entry name" value="EGF_3"/>
    <property type="match status" value="9"/>
</dbReference>
<dbReference type="FunFam" id="2.10.25.10:FF:000009">
    <property type="entry name" value="Low-density lipoprotein receptor isoform 1"/>
    <property type="match status" value="2"/>
</dbReference>
<sequence>MLDFVLVVCSLCSGHGSCNTSMLREGQENPKYKLATCECEPYWTGDDCQSEFDGCEANPCSFGRNCTDRNASEHKANTSLTAYSCSPCPIGFGDTNDKCEDIDECKNSPCGANSQCVNTEGNYFCVCNGGYRLSSTNKSWCDDINECEESTSDCDQICNNTSGSFTCSCHYSYTYNSKSKTCEQDSPPVVCVGKCSGTDGCMDNNGVAECFCKAGYRLNVETIRCDDIDECNTTKPCSHKCHNIVGSYRCSCYDGYALDVDKITCEVCQFPYYGAQCSKTCQCGAGSEFCDSVRGCVCKTGWTGTNCATDIDECDTPNKCRSPDKVCSNSIGSYSCNCRSGFEKKHDTCEDIDECAMLGLNTCSYLVDPTDATQCKDVNECAAGISGCQHMCLNSVGRFSCACYFGFELQEDRKQCALTHDVCKKEFPYNGCSQICRADLQTKTYKCLCNTGYKLGADNKTCIDINECADLMLNKCSQTCENTAGGYTCTCKTGFKLANDLRTCDACDDFFFGDKCATACDCAVGADRCDSVTGCLCKPGWSGSKCNIDQDECADDNRCPGSNMMCTNTPGLYQCGCETGFKKAGKNCVDIDECLEYNDCEQICTNTNGSYECNCNSGYVQNGKECTDIDECSNGRAGCVQVCTNTDGGFRCSCNEFYLLADNKNACLPQQECTSQNYCKNGICAVIHAQQTCTCNSGFRFQSGSHTVCEDIKECATNPCTQTCLEKEGSYECGCNQLGYKLAVDKKTCIKCREGHFGPNCTQDCACVKANTETCAFETGECTCLAGWQGTKCDLDKKECTAVTSPCPANSACVETPGSYVCKCDAGYIKSGDGTCQVCPSWKYGAGCAIDCECNTSNSLSCSNTFGTCSCKKGWEGNDCATDTDECTGNTTICGDTLKTCENVPGSYRCECRAGYTLIDGVCKDKDECLESTNNCIQKCTNTDGSFECGCEPGYSGIGNNCVEDGVLISIKIHIPEEKVRYLNFSVKATFDQWAATLSASIMAYYSNTMSSKLKKVIIQSIQISGSLDVNATIVKEDSVEASRIFAQATHNLNSATLVLDNGTYALKLLAVRGVPIDSTQSANDEMCAIYLSDRGQCDNNYACEVVDGKPLCEPVNADDDLGLVLGLGIGIPLFLITCVFVAVIIVYAVRNRRKKFSYNYERNSFRNGFFTRGMPVKITTWGMNDPMYKQHSQREPFFSSTLPIDDQRRRRHRDVDYAAQGNYVYDDNQQQSNFSWDFLTKYISPEEPFKIQRPRTDRSPHPAYDS</sequence>
<dbReference type="GO" id="GO:0016020">
    <property type="term" value="C:membrane"/>
    <property type="evidence" value="ECO:0007669"/>
    <property type="project" value="UniProtKB-SubCell"/>
</dbReference>
<evidence type="ECO:0000313" key="18">
    <source>
        <dbReference type="Proteomes" id="UP000828390"/>
    </source>
</evidence>
<feature type="disulfide bond" evidence="12">
    <location>
        <begin position="231"/>
        <end position="241"/>
    </location>
</feature>
<keyword evidence="10" id="KW-0675">Receptor</keyword>
<dbReference type="PANTHER" id="PTHR24034">
    <property type="entry name" value="EGF-LIKE DOMAIN-CONTAINING PROTEIN"/>
    <property type="match status" value="1"/>
</dbReference>
<dbReference type="GO" id="GO:0005509">
    <property type="term" value="F:calcium ion binding"/>
    <property type="evidence" value="ECO:0007669"/>
    <property type="project" value="InterPro"/>
</dbReference>
<name>A0A9D4KHB7_DREPO</name>
<comment type="caution">
    <text evidence="12">Lacks conserved residue(s) required for the propagation of feature annotation.</text>
</comment>
<evidence type="ECO:0000256" key="4">
    <source>
        <dbReference type="ARBA" id="ARBA00022692"/>
    </source>
</evidence>
<feature type="region of interest" description="Disordered" evidence="13">
    <location>
        <begin position="1248"/>
        <end position="1267"/>
    </location>
</feature>
<evidence type="ECO:0000256" key="5">
    <source>
        <dbReference type="ARBA" id="ARBA00022729"/>
    </source>
</evidence>
<evidence type="ECO:0000256" key="2">
    <source>
        <dbReference type="ARBA" id="ARBA00022536"/>
    </source>
</evidence>
<dbReference type="SUPFAM" id="SSF57196">
    <property type="entry name" value="EGF/Laminin"/>
    <property type="match status" value="5"/>
</dbReference>
<dbReference type="AlphaFoldDB" id="A0A9D4KHB7"/>
<dbReference type="SMART" id="SM00179">
    <property type="entry name" value="EGF_CA"/>
    <property type="match status" value="13"/>
</dbReference>
<keyword evidence="8 14" id="KW-0472">Membrane</keyword>
<dbReference type="PROSITE" id="PS00010">
    <property type="entry name" value="ASX_HYDROXYL"/>
    <property type="match status" value="10"/>
</dbReference>
<dbReference type="InterPro" id="IPR050751">
    <property type="entry name" value="ECM_structural_protein"/>
</dbReference>
<proteinExistence type="predicted"/>
<feature type="signal peptide" evidence="15">
    <location>
        <begin position="1"/>
        <end position="18"/>
    </location>
</feature>
<dbReference type="EMBL" id="JAIWYP010000004">
    <property type="protein sequence ID" value="KAH3839277.1"/>
    <property type="molecule type" value="Genomic_DNA"/>
</dbReference>
<protein>
    <recommendedName>
        <fullName evidence="16">EGF-like domain-containing protein</fullName>
    </recommendedName>
</protein>
<dbReference type="FunFam" id="2.10.25.10:FF:000005">
    <property type="entry name" value="Fibrillin 2"/>
    <property type="match status" value="1"/>
</dbReference>
<dbReference type="Pfam" id="PF07645">
    <property type="entry name" value="EGF_CA"/>
    <property type="match status" value="12"/>
</dbReference>
<keyword evidence="2 12" id="KW-0245">EGF-like domain</keyword>
<evidence type="ECO:0000256" key="1">
    <source>
        <dbReference type="ARBA" id="ARBA00004479"/>
    </source>
</evidence>
<keyword evidence="6" id="KW-0677">Repeat</keyword>
<keyword evidence="4 14" id="KW-0812">Transmembrane</keyword>
<dbReference type="InterPro" id="IPR026823">
    <property type="entry name" value="cEGF"/>
</dbReference>
<keyword evidence="7 14" id="KW-1133">Transmembrane helix</keyword>
<dbReference type="InterPro" id="IPR009030">
    <property type="entry name" value="Growth_fac_rcpt_cys_sf"/>
</dbReference>
<keyword evidence="18" id="KW-1185">Reference proteome</keyword>
<feature type="domain" description="EGF-like" evidence="16">
    <location>
        <begin position="925"/>
        <end position="963"/>
    </location>
</feature>
<evidence type="ECO:0000256" key="12">
    <source>
        <dbReference type="PROSITE-ProRule" id="PRU00076"/>
    </source>
</evidence>
<dbReference type="SMART" id="SM00181">
    <property type="entry name" value="EGF"/>
    <property type="match status" value="22"/>
</dbReference>
<feature type="disulfide bond" evidence="12">
    <location>
        <begin position="594"/>
        <end position="604"/>
    </location>
</feature>
<dbReference type="InterPro" id="IPR000742">
    <property type="entry name" value="EGF"/>
</dbReference>